<accession>A0A1F7RML6</accession>
<dbReference type="AlphaFoldDB" id="A0A1F7RML6"/>
<protein>
    <submittedName>
        <fullName evidence="1">Uncharacterized protein</fullName>
    </submittedName>
</protein>
<comment type="caution">
    <text evidence="1">The sequence shown here is derived from an EMBL/GenBank/DDBJ whole genome shotgun (WGS) entry which is preliminary data.</text>
</comment>
<proteinExistence type="predicted"/>
<evidence type="ECO:0000313" key="1">
    <source>
        <dbReference type="EMBL" id="OGL42799.1"/>
    </source>
</evidence>
<sequence>MSQEINIKIGSEILEGVIAASLTNAVYSHLVLSDHETMTEGDFQEAIDQVLLVFGKVLCKMNEMKSPEESL</sequence>
<dbReference type="EMBL" id="MGDE01000255">
    <property type="protein sequence ID" value="OGL42799.1"/>
    <property type="molecule type" value="Genomic_DNA"/>
</dbReference>
<gene>
    <name evidence="1" type="ORF">A2W05_03125</name>
</gene>
<reference evidence="1 2" key="1">
    <citation type="journal article" date="2016" name="Nat. Commun.">
        <title>Thousands of microbial genomes shed light on interconnected biogeochemical processes in an aquifer system.</title>
        <authorList>
            <person name="Anantharaman K."/>
            <person name="Brown C.T."/>
            <person name="Hug L.A."/>
            <person name="Sharon I."/>
            <person name="Castelle C.J."/>
            <person name="Probst A.J."/>
            <person name="Thomas B.C."/>
            <person name="Singh A."/>
            <person name="Wilkins M.J."/>
            <person name="Karaoz U."/>
            <person name="Brodie E.L."/>
            <person name="Williams K.H."/>
            <person name="Hubbard S.S."/>
            <person name="Banfield J.F."/>
        </authorList>
    </citation>
    <scope>NUCLEOTIDE SEQUENCE [LARGE SCALE GENOMIC DNA]</scope>
</reference>
<evidence type="ECO:0000313" key="2">
    <source>
        <dbReference type="Proteomes" id="UP000178797"/>
    </source>
</evidence>
<dbReference type="Proteomes" id="UP000178797">
    <property type="component" value="Unassembled WGS sequence"/>
</dbReference>
<name>A0A1F7RML6_9BACT</name>
<organism evidence="1 2">
    <name type="scientific">Candidatus Schekmanbacteria bacterium RBG_16_38_10</name>
    <dbReference type="NCBI Taxonomy" id="1817879"/>
    <lineage>
        <taxon>Bacteria</taxon>
        <taxon>Candidatus Schekmaniibacteriota</taxon>
    </lineage>
</organism>